<feature type="compositionally biased region" description="Basic and acidic residues" evidence="9">
    <location>
        <begin position="1698"/>
        <end position="1716"/>
    </location>
</feature>
<feature type="compositionally biased region" description="Polar residues" evidence="9">
    <location>
        <begin position="1538"/>
        <end position="1552"/>
    </location>
</feature>
<feature type="compositionally biased region" description="Acidic residues" evidence="9">
    <location>
        <begin position="66"/>
        <end position="112"/>
    </location>
</feature>
<dbReference type="Pfam" id="PF14635">
    <property type="entry name" value="HHH_7"/>
    <property type="match status" value="1"/>
</dbReference>
<feature type="compositionally biased region" description="Basic and acidic residues" evidence="9">
    <location>
        <begin position="53"/>
        <end position="65"/>
    </location>
</feature>
<feature type="compositionally biased region" description="Basic residues" evidence="9">
    <location>
        <begin position="128"/>
        <end position="137"/>
    </location>
</feature>
<keyword evidence="5" id="KW-0804">Transcription</keyword>
<evidence type="ECO:0000313" key="13">
    <source>
        <dbReference type="EMBL" id="CDW91618.1"/>
    </source>
</evidence>
<dbReference type="InterPro" id="IPR000980">
    <property type="entry name" value="SH2"/>
</dbReference>
<dbReference type="InterPro" id="IPR012337">
    <property type="entry name" value="RNaseH-like_sf"/>
</dbReference>
<evidence type="ECO:0000256" key="3">
    <source>
        <dbReference type="ARBA" id="ARBA00009253"/>
    </source>
</evidence>
<feature type="compositionally biased region" description="Basic residues" evidence="9">
    <location>
        <begin position="39"/>
        <end position="52"/>
    </location>
</feature>
<dbReference type="Gene3D" id="1.10.10.2740">
    <property type="entry name" value="Spt6, Death-like domain"/>
    <property type="match status" value="1"/>
</dbReference>
<feature type="compositionally biased region" description="Polar residues" evidence="9">
    <location>
        <begin position="1673"/>
        <end position="1688"/>
    </location>
</feature>
<dbReference type="GO" id="GO:0008023">
    <property type="term" value="C:transcription elongation factor complex"/>
    <property type="evidence" value="ECO:0007669"/>
    <property type="project" value="TreeGrafter"/>
</dbReference>
<evidence type="ECO:0000259" key="12">
    <source>
        <dbReference type="PROSITE" id="PS50158"/>
    </source>
</evidence>
<proteinExistence type="inferred from homology"/>
<feature type="domain" description="CCHC-type" evidence="12">
    <location>
        <begin position="1738"/>
        <end position="1753"/>
    </location>
</feature>
<dbReference type="SUPFAM" id="SSF158832">
    <property type="entry name" value="Tex N-terminal region-like"/>
    <property type="match status" value="1"/>
</dbReference>
<dbReference type="PROSITE" id="PS50158">
    <property type="entry name" value="ZF_CCHC"/>
    <property type="match status" value="4"/>
</dbReference>
<dbReference type="InterPro" id="IPR037027">
    <property type="entry name" value="YqgF/RNaseH-like_dom_sf"/>
</dbReference>
<dbReference type="PANTHER" id="PTHR10145:SF6">
    <property type="entry name" value="TRANSCRIPTION ELONGATION FACTOR SPT6"/>
    <property type="match status" value="1"/>
</dbReference>
<feature type="domain" description="CCHC-type" evidence="12">
    <location>
        <begin position="1565"/>
        <end position="1580"/>
    </location>
</feature>
<keyword evidence="14" id="KW-1185">Reference proteome</keyword>
<dbReference type="GO" id="GO:0042393">
    <property type="term" value="F:histone binding"/>
    <property type="evidence" value="ECO:0007669"/>
    <property type="project" value="TreeGrafter"/>
</dbReference>
<feature type="compositionally biased region" description="Basic and acidic residues" evidence="9">
    <location>
        <begin position="815"/>
        <end position="827"/>
    </location>
</feature>
<feature type="domain" description="CCHC-type" evidence="12">
    <location>
        <begin position="1803"/>
        <end position="1818"/>
    </location>
</feature>
<evidence type="ECO:0000256" key="7">
    <source>
        <dbReference type="PROSITE-ProRule" id="PRU00047"/>
    </source>
</evidence>
<dbReference type="Pfam" id="PF14633">
    <property type="entry name" value="SH2_2"/>
    <property type="match status" value="1"/>
</dbReference>
<dbReference type="Gene3D" id="3.30.505.10">
    <property type="entry name" value="SH2 domain"/>
    <property type="match status" value="1"/>
</dbReference>
<feature type="compositionally biased region" description="Basic and acidic residues" evidence="9">
    <location>
        <begin position="717"/>
        <end position="727"/>
    </location>
</feature>
<comment type="similarity">
    <text evidence="3">Belongs to the SPT6 family.</text>
</comment>
<dbReference type="PROSITE" id="PS50126">
    <property type="entry name" value="S1"/>
    <property type="match status" value="1"/>
</dbReference>
<dbReference type="InterPro" id="IPR023319">
    <property type="entry name" value="Tex-like_HTH_dom_sf"/>
</dbReference>
<dbReference type="InterPro" id="IPR035420">
    <property type="entry name" value="Spt6_SH2"/>
</dbReference>
<feature type="compositionally biased region" description="Basic and acidic residues" evidence="9">
    <location>
        <begin position="1825"/>
        <end position="1850"/>
    </location>
</feature>
<reference evidence="13 14" key="1">
    <citation type="submission" date="2014-06" db="EMBL/GenBank/DDBJ databases">
        <authorList>
            <person name="Swart Estienne"/>
        </authorList>
    </citation>
    <scope>NUCLEOTIDE SEQUENCE [LARGE SCALE GENOMIC DNA]</scope>
    <source>
        <strain evidence="13 14">130c</strain>
    </source>
</reference>
<dbReference type="Pfam" id="PF00098">
    <property type="entry name" value="zf-CCHC"/>
    <property type="match status" value="4"/>
</dbReference>
<accession>A0A078BDE6</accession>
<dbReference type="Gene3D" id="1.10.150.850">
    <property type="entry name" value="Spt6, helix-hairpin-helix domain"/>
    <property type="match status" value="1"/>
</dbReference>
<evidence type="ECO:0000256" key="2">
    <source>
        <dbReference type="ARBA" id="ARBA00004286"/>
    </source>
</evidence>
<evidence type="ECO:0000259" key="11">
    <source>
        <dbReference type="PROSITE" id="PS50126"/>
    </source>
</evidence>
<dbReference type="InterPro" id="IPR001878">
    <property type="entry name" value="Znf_CCHC"/>
</dbReference>
<feature type="region of interest" description="Disordered" evidence="9">
    <location>
        <begin position="1"/>
        <end position="238"/>
    </location>
</feature>
<feature type="region of interest" description="Disordered" evidence="9">
    <location>
        <begin position="717"/>
        <end position="744"/>
    </location>
</feature>
<keyword evidence="13" id="KW-0251">Elongation factor</keyword>
<evidence type="ECO:0000313" key="14">
    <source>
        <dbReference type="Proteomes" id="UP000039865"/>
    </source>
</evidence>
<dbReference type="GO" id="GO:0034728">
    <property type="term" value="P:nucleosome organization"/>
    <property type="evidence" value="ECO:0007669"/>
    <property type="project" value="TreeGrafter"/>
</dbReference>
<dbReference type="GO" id="GO:0005694">
    <property type="term" value="C:chromosome"/>
    <property type="evidence" value="ECO:0007669"/>
    <property type="project" value="UniProtKB-SubCell"/>
</dbReference>
<keyword evidence="7" id="KW-0863">Zinc-finger</keyword>
<keyword evidence="7" id="KW-0862">Zinc</keyword>
<keyword evidence="4" id="KW-0158">Chromosome</keyword>
<comment type="subcellular location">
    <subcellularLocation>
        <location evidence="2">Chromosome</location>
    </subcellularLocation>
    <subcellularLocation>
        <location evidence="1">Nucleus</location>
    </subcellularLocation>
</comment>
<evidence type="ECO:0000256" key="5">
    <source>
        <dbReference type="ARBA" id="ARBA00023163"/>
    </source>
</evidence>
<name>A0A078BDE6_STYLE</name>
<dbReference type="OrthoDB" id="343921at2759"/>
<dbReference type="SUPFAM" id="SSF53098">
    <property type="entry name" value="Ribonuclease H-like"/>
    <property type="match status" value="1"/>
</dbReference>
<evidence type="ECO:0000256" key="8">
    <source>
        <dbReference type="PROSITE-ProRule" id="PRU00191"/>
    </source>
</evidence>
<dbReference type="SUPFAM" id="SSF55550">
    <property type="entry name" value="SH2 domain"/>
    <property type="match status" value="1"/>
</dbReference>
<dbReference type="OMA" id="ITACHMG"/>
<sequence length="1863" mass="216202">MNNNSRSKTELKSKLGKRKKNEESIEDENDNQMQSNSKIQKKKQGSDRKRKRDQSESKSSISKDADLDDQQEGDDEEGSGIDDEDEDDEYDDEEEEDDEMNDFIADDEEVEEELVKQLEDERRQSRGDRKKRKRKSEKTHILPDEEDLELILQNTGVEIQRKRKKLRKNIDQEIESQKSDTDQRQSNPDYAQNRYKKTRSPGDQDSPDRQEEQIDTSLQRQRQQMRLQRDKIYPEQNIDNRIDPDRAAAARMIFEDREVLKDRMLKAQKQREDATKQDQRGQLEELFDGDEIDDQFATRNDKAIADKDIPEMLQIKIADRLQENFPNIEKDIANEVDWILHRIVDDTKRDNLLHYEDQVKTKIAQIIKYFRCDYMDIPYISKYRKFEFAKYLNEQDIWTIYNLDLEYGKFQQQLGQMKATLIKLANIDPRLSDLVNSISKVKNLQQLNNYSPLIKFLKSYYHKELQTLNEDKSKKLPFKSDNVQSYRNGKIDELASRLFLDPMLFIENLMNNSIIHELKCNKTGLDVISEPYIRPDFLIKQALQCAIKYQATALSVQPYLRAQAKKHLYLIGHLTTEPTEQGKKDLDPFHPSYRVKRITKQPLNDFFNIDSLKDIYLDIIQNEKSGAIKVTIQYDQSQKELFVQNLYEKYRSLDADNYHKQIQDESIRMMAYEILIPDLTQEIRDELRQSSESNVIQVCQQTYRDLLMTGPFSCEEFSKTSRDERESGGFPGKSRKPDEDSYAYIPDRPRCTVMGVIIQQLDSINQIVSVAIVDKYGELVGQADLLHLMPPRKFNLQQNPGATDEEDQRYKKAKLQHEEENKEHETDKDKIKEMILKHSVDLIVVGANKLAARQIKKVLSSVAEGLKNYAGFRDDLGDTRKGNKKTHRDYENESRREAFVIWGNLDIPKLFANSHQSKKMFKNQHLILKQAVSLARFEQDPMNEILNLWSFVPSENQTLQLNLHPLQKQINQAKLSDALEEVNIKCVNAVGIDINLLLDHDHMHILLSFVCGFGPRKAKLFIQTLKSRGEKLTQRIKIFELLQQKCLYLSSGFIKIRCNEEERQCDVLDQTRIHPESYLQAHKIAKDLVFKGQEVDMIHSQRAIISVINNPKRLKELDIKQYSLELEKTEQQNMLILVEYIVDELSDPFKDPRDYRTHTKLTITNEDLFYMLIDETNKTFKKGMIVTATVSKVFDNMVLCKLDNGLDATIQKNDLEKTDDRLQNMIQPGHVITGRIHELKFQDENKFGIQLNCKKKDLESHQEYVDKNYVPKEDWINHAFQPDKKAHQQGRFVPRRIAHPSFKNVPSAKAIMELQDKEIGEFLFRPSSLGENNITLTWKFYTGNIVHINIVEHEKPVGASIGSKLSINDEVFENLQEIIERYIMPCNRHVREACNNSKFKACDSQEELERILRDEKSADQSRIPYRITILPNYPQHIVLGYIPKIHLIKEYIKEYVRHMKRQRSPVARVHKTEVIPSNDINRDSQVSREKKDWGSIDKQWTTKSGANSVHSMNEENEANTQYARSTFKQGDHGASRYGGNSVNPGYSEYGNNDNHEQRGRGDRTCFICKEPGHISSDCPQKQQRSFGRGRGGNNRENQTSFGRGQRRQEQPANDQIMEVDEDNQGSKWPQYQSSQSNVNNDTSTGWNVDNATTQVRGSQDESNEQTMGGWGQKTPSRNEQISSSQWQPEPTLPGNDFNEDRGYSPKSQRSQDEGGRGRGRGRGYGRGNGGSGGGGSQCFKCQQTGHMARDCPNPDTRNQGRSRGGCFKCNEEGHMARDCPNADQRDDNRGAGRGRGRGRGRECHKCQQEGHFARECPNDQQNGERPYKRQRRDDGGSARRDDQQEWRTNADNDNNQNQESGGW</sequence>
<dbReference type="InterPro" id="IPR012340">
    <property type="entry name" value="NA-bd_OB-fold"/>
</dbReference>
<dbReference type="InterPro" id="IPR028088">
    <property type="entry name" value="Spt6_HTH_DNA-bd_dom"/>
</dbReference>
<feature type="compositionally biased region" description="Basic and acidic residues" evidence="9">
    <location>
        <begin position="227"/>
        <end position="238"/>
    </location>
</feature>
<protein>
    <submittedName>
        <fullName evidence="13">Transcription elongation factor spt6</fullName>
    </submittedName>
</protein>
<dbReference type="SMART" id="SM00252">
    <property type="entry name" value="SH2"/>
    <property type="match status" value="1"/>
</dbReference>
<organism evidence="13 14">
    <name type="scientific">Stylonychia lemnae</name>
    <name type="common">Ciliate</name>
    <dbReference type="NCBI Taxonomy" id="5949"/>
    <lineage>
        <taxon>Eukaryota</taxon>
        <taxon>Sar</taxon>
        <taxon>Alveolata</taxon>
        <taxon>Ciliophora</taxon>
        <taxon>Intramacronucleata</taxon>
        <taxon>Spirotrichea</taxon>
        <taxon>Stichotrichia</taxon>
        <taxon>Sporadotrichida</taxon>
        <taxon>Oxytrichidae</taxon>
        <taxon>Stylonychinae</taxon>
        <taxon>Stylonychia</taxon>
    </lineage>
</organism>
<feature type="compositionally biased region" description="Basic and acidic residues" evidence="9">
    <location>
        <begin position="200"/>
        <end position="212"/>
    </location>
</feature>
<evidence type="ECO:0000256" key="9">
    <source>
        <dbReference type="SAM" id="MobiDB-lite"/>
    </source>
</evidence>
<dbReference type="InterPro" id="IPR028083">
    <property type="entry name" value="Spt6_acidic_N_dom"/>
</dbReference>
<dbReference type="InterPro" id="IPR032706">
    <property type="entry name" value="Spt6_HHH"/>
</dbReference>
<dbReference type="Gene3D" id="2.40.50.140">
    <property type="entry name" value="Nucleic acid-binding proteins"/>
    <property type="match status" value="1"/>
</dbReference>
<feature type="domain" description="S1 motif" evidence="11">
    <location>
        <begin position="1183"/>
        <end position="1254"/>
    </location>
</feature>
<dbReference type="SMART" id="SM00343">
    <property type="entry name" value="ZnF_C2HC"/>
    <property type="match status" value="4"/>
</dbReference>
<dbReference type="InterPro" id="IPR049540">
    <property type="entry name" value="Spt6-like_S1"/>
</dbReference>
<dbReference type="InterPro" id="IPR036860">
    <property type="entry name" value="SH2_dom_sf"/>
</dbReference>
<dbReference type="InParanoid" id="A0A078BDE6"/>
<evidence type="ECO:0000256" key="6">
    <source>
        <dbReference type="ARBA" id="ARBA00023242"/>
    </source>
</evidence>
<evidence type="ECO:0000256" key="1">
    <source>
        <dbReference type="ARBA" id="ARBA00004123"/>
    </source>
</evidence>
<dbReference type="Pfam" id="PF14641">
    <property type="entry name" value="HTH_44"/>
    <property type="match status" value="1"/>
</dbReference>
<dbReference type="GO" id="GO:0003677">
    <property type="term" value="F:DNA binding"/>
    <property type="evidence" value="ECO:0007669"/>
    <property type="project" value="InterPro"/>
</dbReference>
<keyword evidence="6" id="KW-0539">Nucleus</keyword>
<dbReference type="InterPro" id="IPR036875">
    <property type="entry name" value="Znf_CCHC_sf"/>
</dbReference>
<feature type="domain" description="SH2" evidence="10">
    <location>
        <begin position="1275"/>
        <end position="1382"/>
    </location>
</feature>
<dbReference type="InterPro" id="IPR035019">
    <property type="entry name" value="Spt6_SH2_N"/>
</dbReference>
<evidence type="ECO:0000256" key="4">
    <source>
        <dbReference type="ARBA" id="ARBA00022454"/>
    </source>
</evidence>
<dbReference type="PANTHER" id="PTHR10145">
    <property type="entry name" value="TRANSCRIPTION ELONGATION FACTOR SPT6"/>
    <property type="match status" value="1"/>
</dbReference>
<dbReference type="PROSITE" id="PS50001">
    <property type="entry name" value="SH2"/>
    <property type="match status" value="1"/>
</dbReference>
<dbReference type="InterPro" id="IPR041692">
    <property type="entry name" value="HHH_9"/>
</dbReference>
<dbReference type="SMR" id="A0A078BDE6"/>
<dbReference type="EMBL" id="CCKQ01019603">
    <property type="protein sequence ID" value="CDW91618.1"/>
    <property type="molecule type" value="Genomic_DNA"/>
</dbReference>
<feature type="domain" description="CCHC-type" evidence="12">
    <location>
        <begin position="1766"/>
        <end position="1781"/>
    </location>
</feature>
<dbReference type="SUPFAM" id="SSF57756">
    <property type="entry name" value="Retrovirus zinc finger-like domains"/>
    <property type="match status" value="3"/>
</dbReference>
<dbReference type="Pfam" id="PF17674">
    <property type="entry name" value="HHH_9"/>
    <property type="match status" value="1"/>
</dbReference>
<dbReference type="GO" id="GO:0008270">
    <property type="term" value="F:zinc ion binding"/>
    <property type="evidence" value="ECO:0007669"/>
    <property type="project" value="UniProtKB-KW"/>
</dbReference>
<feature type="compositionally biased region" description="Basic and acidic residues" evidence="9">
    <location>
        <begin position="1799"/>
        <end position="1817"/>
    </location>
</feature>
<keyword evidence="8" id="KW-0727">SH2 domain</keyword>
<feature type="compositionally biased region" description="Polar residues" evidence="9">
    <location>
        <begin position="1625"/>
        <end position="1657"/>
    </location>
</feature>
<dbReference type="Gene3D" id="3.30.420.140">
    <property type="entry name" value="YqgF/RNase H-like domain"/>
    <property type="match status" value="1"/>
</dbReference>
<feature type="compositionally biased region" description="Polar residues" evidence="9">
    <location>
        <begin position="1851"/>
        <end position="1863"/>
    </location>
</feature>
<dbReference type="GO" id="GO:0003746">
    <property type="term" value="F:translation elongation factor activity"/>
    <property type="evidence" value="ECO:0007669"/>
    <property type="project" value="UniProtKB-KW"/>
</dbReference>
<gene>
    <name evidence="13" type="primary">Contig11856.g12684</name>
    <name evidence="13" type="ORF">STYLEM_20776</name>
</gene>
<dbReference type="GO" id="GO:0031491">
    <property type="term" value="F:nucleosome binding"/>
    <property type="evidence" value="ECO:0007669"/>
    <property type="project" value="TreeGrafter"/>
</dbReference>
<keyword evidence="13" id="KW-0648">Protein biosynthesis</keyword>
<dbReference type="InterPro" id="IPR023323">
    <property type="entry name" value="Tex-like_dom_sf"/>
</dbReference>
<feature type="compositionally biased region" description="Basic and acidic residues" evidence="9">
    <location>
        <begin position="168"/>
        <end position="183"/>
    </location>
</feature>
<evidence type="ECO:0000259" key="10">
    <source>
        <dbReference type="PROSITE" id="PS50001"/>
    </source>
</evidence>
<dbReference type="Gene3D" id="1.10.10.650">
    <property type="entry name" value="RuvA domain 2-like"/>
    <property type="match status" value="1"/>
</dbReference>
<dbReference type="Proteomes" id="UP000039865">
    <property type="component" value="Unassembled WGS sequence"/>
</dbReference>
<dbReference type="Pfam" id="PF21710">
    <property type="entry name" value="Spt6_S1"/>
    <property type="match status" value="1"/>
</dbReference>
<dbReference type="SUPFAM" id="SSF50249">
    <property type="entry name" value="Nucleic acid-binding proteins"/>
    <property type="match status" value="1"/>
</dbReference>
<feature type="region of interest" description="Disordered" evidence="9">
    <location>
        <begin position="1529"/>
        <end position="1558"/>
    </location>
</feature>
<feature type="region of interest" description="Disordered" evidence="9">
    <location>
        <begin position="1571"/>
        <end position="1863"/>
    </location>
</feature>
<dbReference type="SUPFAM" id="SSF47781">
    <property type="entry name" value="RuvA domain 2-like"/>
    <property type="match status" value="1"/>
</dbReference>
<dbReference type="Gene3D" id="4.10.60.10">
    <property type="entry name" value="Zinc finger, CCHC-type"/>
    <property type="match status" value="4"/>
</dbReference>
<dbReference type="GO" id="GO:0140673">
    <property type="term" value="P:transcription elongation-coupled chromatin remodeling"/>
    <property type="evidence" value="ECO:0007669"/>
    <property type="project" value="InterPro"/>
</dbReference>
<dbReference type="InterPro" id="IPR010994">
    <property type="entry name" value="RuvA_2-like"/>
</dbReference>
<keyword evidence="7" id="KW-0479">Metal-binding</keyword>
<dbReference type="Gene3D" id="1.10.3500.10">
    <property type="entry name" value="Tex N-terminal region-like"/>
    <property type="match status" value="1"/>
</dbReference>
<dbReference type="InterPro" id="IPR017072">
    <property type="entry name" value="TF_Spt6"/>
</dbReference>
<feature type="region of interest" description="Disordered" evidence="9">
    <location>
        <begin position="795"/>
        <end position="827"/>
    </location>
</feature>
<dbReference type="CDD" id="cd09918">
    <property type="entry name" value="SH2_Nterm_SPT6_like"/>
    <property type="match status" value="1"/>
</dbReference>
<feature type="compositionally biased region" description="Gly residues" evidence="9">
    <location>
        <begin position="1724"/>
        <end position="1736"/>
    </location>
</feature>
<feature type="compositionally biased region" description="Basic and acidic residues" evidence="9">
    <location>
        <begin position="113"/>
        <end position="127"/>
    </location>
</feature>
<dbReference type="InterPro" id="IPR003029">
    <property type="entry name" value="S1_domain"/>
</dbReference>
<dbReference type="InterPro" id="IPR042066">
    <property type="entry name" value="Spt6_death-like"/>
</dbReference>
<dbReference type="Pfam" id="PF14632">
    <property type="entry name" value="SPT6_acidic"/>
    <property type="match status" value="1"/>
</dbReference>